<accession>A0ABR7M2T9</accession>
<keyword evidence="3" id="KW-1185">Reference proteome</keyword>
<dbReference type="RefSeq" id="WP_187248389.1">
    <property type="nucleotide sequence ID" value="NZ_BAAAOK010000040.1"/>
</dbReference>
<feature type="compositionally biased region" description="Polar residues" evidence="1">
    <location>
        <begin position="204"/>
        <end position="249"/>
    </location>
</feature>
<organism evidence="2 3">
    <name type="scientific">Actinomadura alba</name>
    <dbReference type="NCBI Taxonomy" id="406431"/>
    <lineage>
        <taxon>Bacteria</taxon>
        <taxon>Bacillati</taxon>
        <taxon>Actinomycetota</taxon>
        <taxon>Actinomycetes</taxon>
        <taxon>Streptosporangiales</taxon>
        <taxon>Thermomonosporaceae</taxon>
        <taxon>Actinomadura</taxon>
    </lineage>
</organism>
<evidence type="ECO:0000313" key="2">
    <source>
        <dbReference type="EMBL" id="MBC6471351.1"/>
    </source>
</evidence>
<gene>
    <name evidence="2" type="ORF">HKK74_38585</name>
</gene>
<evidence type="ECO:0000256" key="1">
    <source>
        <dbReference type="SAM" id="MobiDB-lite"/>
    </source>
</evidence>
<reference evidence="2 3" key="1">
    <citation type="submission" date="2020-06" db="EMBL/GenBank/DDBJ databases">
        <title>Actinomadura xiongansis sp. nov., isolated from soil of Baiyangdian.</title>
        <authorList>
            <person name="Zhang X."/>
        </authorList>
    </citation>
    <scope>NUCLEOTIDE SEQUENCE [LARGE SCALE GENOMIC DNA]</scope>
    <source>
        <strain evidence="2 3">HBUM206468</strain>
    </source>
</reference>
<protein>
    <submittedName>
        <fullName evidence="2">Transposase</fullName>
    </submittedName>
</protein>
<sequence>MQIIKRTELHAFHAIPRRRVVERSFGWLLRYRRLVRDYERRPEHISDLCETMPRSYFAAADQHLAGLSPHERVVAAHLLATHSVVQNFPGVTQRAAEFTALGTGPVIHPTGSIVDIEGLQNLRRDAEPEHDLLTALHESMALGQLPLAIHEQHYAHIFTMRPLDGTLFGQNAGRFADILPDHPIPEDDFAGPPPSWRSPAACGKTTSFTRSSGKHLTNESKNTSRSPQNSGNTASKNCGTCSTVSRSTR</sequence>
<feature type="region of interest" description="Disordered" evidence="1">
    <location>
        <begin position="178"/>
        <end position="249"/>
    </location>
</feature>
<dbReference type="Proteomes" id="UP000805614">
    <property type="component" value="Unassembled WGS sequence"/>
</dbReference>
<name>A0ABR7M2T9_9ACTN</name>
<proteinExistence type="predicted"/>
<evidence type="ECO:0000313" key="3">
    <source>
        <dbReference type="Proteomes" id="UP000805614"/>
    </source>
</evidence>
<comment type="caution">
    <text evidence="2">The sequence shown here is derived from an EMBL/GenBank/DDBJ whole genome shotgun (WGS) entry which is preliminary data.</text>
</comment>
<dbReference type="EMBL" id="JABVEC010000072">
    <property type="protein sequence ID" value="MBC6471351.1"/>
    <property type="molecule type" value="Genomic_DNA"/>
</dbReference>